<accession>A0A377TZL4</accession>
<dbReference type="InterPro" id="IPR011711">
    <property type="entry name" value="GntR_C"/>
</dbReference>
<proteinExistence type="predicted"/>
<dbReference type="GO" id="GO:0003677">
    <property type="term" value="F:DNA binding"/>
    <property type="evidence" value="ECO:0007669"/>
    <property type="project" value="UniProtKB-KW"/>
</dbReference>
<evidence type="ECO:0000256" key="2">
    <source>
        <dbReference type="ARBA" id="ARBA00023125"/>
    </source>
</evidence>
<evidence type="ECO:0000313" key="6">
    <source>
        <dbReference type="Proteomes" id="UP000254938"/>
    </source>
</evidence>
<dbReference type="EMBL" id="UGKQ01000007">
    <property type="protein sequence ID" value="STS84939.1"/>
    <property type="molecule type" value="Genomic_DNA"/>
</dbReference>
<keyword evidence="2" id="KW-0238">DNA-binding</keyword>
<evidence type="ECO:0000259" key="4">
    <source>
        <dbReference type="PROSITE" id="PS51186"/>
    </source>
</evidence>
<dbReference type="SUPFAM" id="SSF48008">
    <property type="entry name" value="GntR ligand-binding domain-like"/>
    <property type="match status" value="1"/>
</dbReference>
<feature type="domain" description="N-acetyltransferase" evidence="4">
    <location>
        <begin position="185"/>
        <end position="334"/>
    </location>
</feature>
<dbReference type="SUPFAM" id="SSF55729">
    <property type="entry name" value="Acyl-CoA N-acyltransferases (Nat)"/>
    <property type="match status" value="1"/>
</dbReference>
<dbReference type="PROSITE" id="PS51186">
    <property type="entry name" value="GNAT"/>
    <property type="match status" value="1"/>
</dbReference>
<dbReference type="Gene3D" id="3.40.630.30">
    <property type="match status" value="1"/>
</dbReference>
<keyword evidence="1" id="KW-0805">Transcription regulation</keyword>
<protein>
    <submittedName>
        <fullName evidence="5">Acetyltransferase, (GNAT) family</fullName>
    </submittedName>
</protein>
<gene>
    <name evidence="5" type="ORF">NCTC9140_06760</name>
</gene>
<dbReference type="PANTHER" id="PTHR43537">
    <property type="entry name" value="TRANSCRIPTIONAL REGULATOR, GNTR FAMILY"/>
    <property type="match status" value="1"/>
</dbReference>
<dbReference type="GO" id="GO:0016747">
    <property type="term" value="F:acyltransferase activity, transferring groups other than amino-acyl groups"/>
    <property type="evidence" value="ECO:0007669"/>
    <property type="project" value="InterPro"/>
</dbReference>
<sequence>MSCAFPHENDSEEEQLLSSDVGPFEILQARQLLESNIAAFAAKMATRADIDNLKRIIEQEQRAIALNDTAQDNARLFHLVLAGATQNQMLLATVERIWLQMDSSPLWQQFNVHIASRAWRLKWLGDRQTLLAALRRRDVMGAWQAMWQHLENVKNSLLELSDEDAPDFGRLSVRLSADFSGEAGMTILPLYAAPQFAPQVTDWLWQAFGGETLPRQFFASIVQHSQTAEALPLTFIAVEGEQLLGTIGLWRCDLISRQDLFPWLAALYVAPAARGQGLAGKLQRHVIDYARRAGFRELYLYSACRDFYERFGWLYIGEGLDYPATAVHLYRYDLSPSCGATTE</sequence>
<keyword evidence="5" id="KW-0808">Transferase</keyword>
<keyword evidence="3" id="KW-0804">Transcription</keyword>
<evidence type="ECO:0000313" key="5">
    <source>
        <dbReference type="EMBL" id="STS84939.1"/>
    </source>
</evidence>
<dbReference type="AlphaFoldDB" id="A0A377TZL4"/>
<dbReference type="Pfam" id="PF00583">
    <property type="entry name" value="Acetyltransf_1"/>
    <property type="match status" value="1"/>
</dbReference>
<name>A0A377TZL4_KLEPN</name>
<dbReference type="InterPro" id="IPR000182">
    <property type="entry name" value="GNAT_dom"/>
</dbReference>
<organism evidence="5 6">
    <name type="scientific">Klebsiella pneumoniae</name>
    <dbReference type="NCBI Taxonomy" id="573"/>
    <lineage>
        <taxon>Bacteria</taxon>
        <taxon>Pseudomonadati</taxon>
        <taxon>Pseudomonadota</taxon>
        <taxon>Gammaproteobacteria</taxon>
        <taxon>Enterobacterales</taxon>
        <taxon>Enterobacteriaceae</taxon>
        <taxon>Klebsiella/Raoultella group</taxon>
        <taxon>Klebsiella</taxon>
        <taxon>Klebsiella pneumoniae complex</taxon>
    </lineage>
</organism>
<dbReference type="Proteomes" id="UP000254938">
    <property type="component" value="Unassembled WGS sequence"/>
</dbReference>
<evidence type="ECO:0000256" key="1">
    <source>
        <dbReference type="ARBA" id="ARBA00023015"/>
    </source>
</evidence>
<evidence type="ECO:0000256" key="3">
    <source>
        <dbReference type="ARBA" id="ARBA00023163"/>
    </source>
</evidence>
<dbReference type="InterPro" id="IPR016181">
    <property type="entry name" value="Acyl_CoA_acyltransferase"/>
</dbReference>
<dbReference type="SMART" id="SM00895">
    <property type="entry name" value="FCD"/>
    <property type="match status" value="1"/>
</dbReference>
<dbReference type="Gene3D" id="1.20.120.530">
    <property type="entry name" value="GntR ligand-binding domain-like"/>
    <property type="match status" value="1"/>
</dbReference>
<dbReference type="InterPro" id="IPR008920">
    <property type="entry name" value="TF_FadR/GntR_C"/>
</dbReference>
<dbReference type="CDD" id="cd04301">
    <property type="entry name" value="NAT_SF"/>
    <property type="match status" value="1"/>
</dbReference>
<reference evidence="5 6" key="1">
    <citation type="submission" date="2018-06" db="EMBL/GenBank/DDBJ databases">
        <authorList>
            <consortium name="Pathogen Informatics"/>
            <person name="Doyle S."/>
        </authorList>
    </citation>
    <scope>NUCLEOTIDE SEQUENCE [LARGE SCALE GENOMIC DNA]</scope>
    <source>
        <strain evidence="5 6">NCTC9140</strain>
    </source>
</reference>
<dbReference type="PANTHER" id="PTHR43537:SF5">
    <property type="entry name" value="UXU OPERON TRANSCRIPTIONAL REGULATOR"/>
    <property type="match status" value="1"/>
</dbReference>
<dbReference type="Pfam" id="PF07729">
    <property type="entry name" value="FCD"/>
    <property type="match status" value="1"/>
</dbReference>